<dbReference type="GeneID" id="27721435"/>
<proteinExistence type="predicted"/>
<feature type="domain" description="BTB" evidence="1">
    <location>
        <begin position="18"/>
        <end position="87"/>
    </location>
</feature>
<evidence type="ECO:0000313" key="2">
    <source>
        <dbReference type="EMBL" id="KEZ44978.1"/>
    </source>
</evidence>
<reference evidence="2 3" key="1">
    <citation type="journal article" date="2014" name="Genome Announc.">
        <title>Draft genome sequence of the pathogenic fungus Scedosporium apiospermum.</title>
        <authorList>
            <person name="Vandeputte P."/>
            <person name="Ghamrawi S."/>
            <person name="Rechenmann M."/>
            <person name="Iltis A."/>
            <person name="Giraud S."/>
            <person name="Fleury M."/>
            <person name="Thornton C."/>
            <person name="Delhaes L."/>
            <person name="Meyer W."/>
            <person name="Papon N."/>
            <person name="Bouchara J.P."/>
        </authorList>
    </citation>
    <scope>NUCLEOTIDE SEQUENCE [LARGE SCALE GENOMIC DNA]</scope>
    <source>
        <strain evidence="2 3">IHEM 14462</strain>
    </source>
</reference>
<organism evidence="2 3">
    <name type="scientific">Pseudallescheria apiosperma</name>
    <name type="common">Scedosporium apiospermum</name>
    <dbReference type="NCBI Taxonomy" id="563466"/>
    <lineage>
        <taxon>Eukaryota</taxon>
        <taxon>Fungi</taxon>
        <taxon>Dikarya</taxon>
        <taxon>Ascomycota</taxon>
        <taxon>Pezizomycotina</taxon>
        <taxon>Sordariomycetes</taxon>
        <taxon>Hypocreomycetidae</taxon>
        <taxon>Microascales</taxon>
        <taxon>Microascaceae</taxon>
        <taxon>Scedosporium</taxon>
    </lineage>
</organism>
<evidence type="ECO:0000313" key="3">
    <source>
        <dbReference type="Proteomes" id="UP000028545"/>
    </source>
</evidence>
<keyword evidence="3" id="KW-1185">Reference proteome</keyword>
<dbReference type="AlphaFoldDB" id="A0A084GCB6"/>
<name>A0A084GCB6_PSEDA</name>
<dbReference type="Gene3D" id="3.30.710.10">
    <property type="entry name" value="Potassium Channel Kv1.1, Chain A"/>
    <property type="match status" value="1"/>
</dbReference>
<dbReference type="VEuPathDB" id="FungiDB:SAPIO_CDS2363"/>
<gene>
    <name evidence="2" type="ORF">SAPIO_CDS2363</name>
</gene>
<dbReference type="RefSeq" id="XP_016644777.1">
    <property type="nucleotide sequence ID" value="XM_016785401.1"/>
</dbReference>
<dbReference type="PROSITE" id="PS50097">
    <property type="entry name" value="BTB"/>
    <property type="match status" value="1"/>
</dbReference>
<evidence type="ECO:0000259" key="1">
    <source>
        <dbReference type="PROSITE" id="PS50097"/>
    </source>
</evidence>
<protein>
    <recommendedName>
        <fullName evidence="1">BTB domain-containing protein</fullName>
    </recommendedName>
</protein>
<dbReference type="Proteomes" id="UP000028545">
    <property type="component" value="Unassembled WGS sequence"/>
</dbReference>
<sequence>MSNTDKETTAFESVFSSPPFRFSVGPNGREFFIHSAVIASQSQPLYNLVHGDFSEAKANHAVLDTVDELTFVLFCEYAYTGNYGVKTDQPPPLPSPAAPPVIAFWAQEIEKPAEEPVEYLPEEPAAYLLEVPVAPEEPVAYLPEEPDEIAVIPRTTKKSKKGKKGKNLDDVEKPDDCQFAPAAWRKRDSMWAKFKGKTYVGSDVDLNLPPYKETEFNGLKNFLLVHTKVYLLADCYMISNLASLSIHRLHQCLCVYDVREDTLEDIVELLRFTFEEETPDLLRQLVSLFTACYIEKLWPHKGFKDLLRTYEDLFERVIGSTLDRLD</sequence>
<dbReference type="SUPFAM" id="SSF54695">
    <property type="entry name" value="POZ domain"/>
    <property type="match status" value="1"/>
</dbReference>
<dbReference type="PANTHER" id="PTHR47843">
    <property type="entry name" value="BTB DOMAIN-CONTAINING PROTEIN-RELATED"/>
    <property type="match status" value="1"/>
</dbReference>
<dbReference type="HOGENOM" id="CLU_056399_2_1_1"/>
<comment type="caution">
    <text evidence="2">The sequence shown here is derived from an EMBL/GenBank/DDBJ whole genome shotgun (WGS) entry which is preliminary data.</text>
</comment>
<dbReference type="InterPro" id="IPR011333">
    <property type="entry name" value="SKP1/BTB/POZ_sf"/>
</dbReference>
<dbReference type="OMA" id="NYSPPSC"/>
<dbReference type="KEGG" id="sapo:SAPIO_CDS2363"/>
<dbReference type="InterPro" id="IPR000210">
    <property type="entry name" value="BTB/POZ_dom"/>
</dbReference>
<accession>A0A084GCB6</accession>
<dbReference type="EMBL" id="JOWA01000086">
    <property type="protein sequence ID" value="KEZ44978.1"/>
    <property type="molecule type" value="Genomic_DNA"/>
</dbReference>
<dbReference type="OrthoDB" id="9997739at2759"/>